<proteinExistence type="predicted"/>
<organism evidence="1">
    <name type="scientific">marine sediment metagenome</name>
    <dbReference type="NCBI Taxonomy" id="412755"/>
    <lineage>
        <taxon>unclassified sequences</taxon>
        <taxon>metagenomes</taxon>
        <taxon>ecological metagenomes</taxon>
    </lineage>
</organism>
<accession>X1SV66</accession>
<sequence length="283" mass="31524">YLVIYRDFDVSTSDYVVVGFDNSGPEYEEGKYWQIDGSLDWGGYASVDLVFEIHGINKEEQTLAEFGPLETGTFYGLRETDADYLLSQSFKLEKTSELTKVKIPLKKISPRVGWVLWVEIHSSQVGTSGTKNASTNIMGEASDNVPMDDLSEDFTWIEFVFSGTKPSLAKHETYVDTDSSLGQKVLKVASTDNFIVGGTVVIGEGTERKEVKIIDSIQAGVSLTMTGNLKYTHSAEKEDLVENSYYLVLYTSGSIPTKPIIPYLNRIANRRRVAFITYLISQA</sequence>
<protein>
    <submittedName>
        <fullName evidence="1">Uncharacterized protein</fullName>
    </submittedName>
</protein>
<feature type="non-terminal residue" evidence="1">
    <location>
        <position position="1"/>
    </location>
</feature>
<comment type="caution">
    <text evidence="1">The sequence shown here is derived from an EMBL/GenBank/DDBJ whole genome shotgun (WGS) entry which is preliminary data.</text>
</comment>
<reference evidence="1" key="1">
    <citation type="journal article" date="2014" name="Front. Microbiol.">
        <title>High frequency of phylogenetically diverse reductive dehalogenase-homologous genes in deep subseafloor sedimentary metagenomes.</title>
        <authorList>
            <person name="Kawai M."/>
            <person name="Futagami T."/>
            <person name="Toyoda A."/>
            <person name="Takaki Y."/>
            <person name="Nishi S."/>
            <person name="Hori S."/>
            <person name="Arai W."/>
            <person name="Tsubouchi T."/>
            <person name="Morono Y."/>
            <person name="Uchiyama I."/>
            <person name="Ito T."/>
            <person name="Fujiyama A."/>
            <person name="Inagaki F."/>
            <person name="Takami H."/>
        </authorList>
    </citation>
    <scope>NUCLEOTIDE SEQUENCE</scope>
    <source>
        <strain evidence="1">Expedition CK06-06</strain>
    </source>
</reference>
<dbReference type="AlphaFoldDB" id="X1SV66"/>
<name>X1SV66_9ZZZZ</name>
<evidence type="ECO:0000313" key="1">
    <source>
        <dbReference type="EMBL" id="GAI83006.1"/>
    </source>
</evidence>
<gene>
    <name evidence="1" type="ORF">S12H4_14587</name>
</gene>
<dbReference type="EMBL" id="BARW01006958">
    <property type="protein sequence ID" value="GAI83006.1"/>
    <property type="molecule type" value="Genomic_DNA"/>
</dbReference>